<dbReference type="InterPro" id="IPR020841">
    <property type="entry name" value="PKS_Beta-ketoAc_synthase_dom"/>
</dbReference>
<dbReference type="InterPro" id="IPR014030">
    <property type="entry name" value="Ketoacyl_synth_N"/>
</dbReference>
<evidence type="ECO:0000259" key="7">
    <source>
        <dbReference type="PROSITE" id="PS50075"/>
    </source>
</evidence>
<dbReference type="InterPro" id="IPR036736">
    <property type="entry name" value="ACP-like_sf"/>
</dbReference>
<dbReference type="InterPro" id="IPR036291">
    <property type="entry name" value="NAD(P)-bd_dom_sf"/>
</dbReference>
<dbReference type="Gene3D" id="3.40.47.10">
    <property type="match status" value="1"/>
</dbReference>
<dbReference type="SMART" id="SM00825">
    <property type="entry name" value="PKS_KS"/>
    <property type="match status" value="1"/>
</dbReference>
<dbReference type="Gene3D" id="1.10.1200.10">
    <property type="entry name" value="ACP-like"/>
    <property type="match status" value="1"/>
</dbReference>
<dbReference type="PROSITE" id="PS50075">
    <property type="entry name" value="CARRIER"/>
    <property type="match status" value="1"/>
</dbReference>
<dbReference type="SMART" id="SM00826">
    <property type="entry name" value="PKS_DH"/>
    <property type="match status" value="1"/>
</dbReference>
<dbReference type="InterPro" id="IPR013968">
    <property type="entry name" value="PKS_KR"/>
</dbReference>
<evidence type="ECO:0000256" key="1">
    <source>
        <dbReference type="ARBA" id="ARBA00022450"/>
    </source>
</evidence>
<dbReference type="SMART" id="SM00827">
    <property type="entry name" value="PKS_AT"/>
    <property type="match status" value="1"/>
</dbReference>
<dbReference type="PROSITE" id="PS00606">
    <property type="entry name" value="KS3_1"/>
    <property type="match status" value="1"/>
</dbReference>
<dbReference type="SMART" id="SM00822">
    <property type="entry name" value="PKS_KR"/>
    <property type="match status" value="1"/>
</dbReference>
<dbReference type="Pfam" id="PF00698">
    <property type="entry name" value="Acyl_transf_1"/>
    <property type="match status" value="1"/>
</dbReference>
<dbReference type="InterPro" id="IPR020807">
    <property type="entry name" value="PKS_DH"/>
</dbReference>
<reference evidence="10 11" key="1">
    <citation type="submission" date="2016-10" db="EMBL/GenBank/DDBJ databases">
        <authorList>
            <person name="de Groot N.N."/>
        </authorList>
    </citation>
    <scope>NUCLEOTIDE SEQUENCE [LARGE SCALE GENOMIC DNA]</scope>
    <source>
        <strain evidence="10 11">CGMCC 1.6117</strain>
    </source>
</reference>
<dbReference type="OrthoDB" id="9778690at2"/>
<keyword evidence="2" id="KW-0597">Phosphoprotein</keyword>
<evidence type="ECO:0000256" key="2">
    <source>
        <dbReference type="ARBA" id="ARBA00022553"/>
    </source>
</evidence>
<dbReference type="InterPro" id="IPR057326">
    <property type="entry name" value="KR_dom"/>
</dbReference>
<dbReference type="GO" id="GO:0031177">
    <property type="term" value="F:phosphopantetheine binding"/>
    <property type="evidence" value="ECO:0007669"/>
    <property type="project" value="InterPro"/>
</dbReference>
<dbReference type="SMART" id="SM00823">
    <property type="entry name" value="PKS_PP"/>
    <property type="match status" value="1"/>
</dbReference>
<dbReference type="Proteomes" id="UP000182312">
    <property type="component" value="Unassembled WGS sequence"/>
</dbReference>
<evidence type="ECO:0000256" key="3">
    <source>
        <dbReference type="ARBA" id="ARBA00022679"/>
    </source>
</evidence>
<evidence type="ECO:0000313" key="11">
    <source>
        <dbReference type="Proteomes" id="UP000182312"/>
    </source>
</evidence>
<dbReference type="SUPFAM" id="SSF55048">
    <property type="entry name" value="Probable ACP-binding domain of malonyl-CoA ACP transacylase"/>
    <property type="match status" value="1"/>
</dbReference>
<dbReference type="InterPro" id="IPR042104">
    <property type="entry name" value="PKS_dehydratase_sf"/>
</dbReference>
<comment type="function">
    <text evidence="4">Involved in production of the polyketide antibiotic thailandamide.</text>
</comment>
<dbReference type="SUPFAM" id="SSF50129">
    <property type="entry name" value="GroES-like"/>
    <property type="match status" value="1"/>
</dbReference>
<dbReference type="SUPFAM" id="SSF52151">
    <property type="entry name" value="FabD/lysophospholipase-like"/>
    <property type="match status" value="1"/>
</dbReference>
<organism evidence="10 11">
    <name type="scientific">Paracoccus halophilus</name>
    <dbReference type="NCBI Taxonomy" id="376733"/>
    <lineage>
        <taxon>Bacteria</taxon>
        <taxon>Pseudomonadati</taxon>
        <taxon>Pseudomonadota</taxon>
        <taxon>Alphaproteobacteria</taxon>
        <taxon>Rhodobacterales</taxon>
        <taxon>Paracoccaceae</taxon>
        <taxon>Paracoccus</taxon>
    </lineage>
</organism>
<dbReference type="PROSITE" id="PS52004">
    <property type="entry name" value="KS3_2"/>
    <property type="match status" value="1"/>
</dbReference>
<feature type="active site" description="Proton donor; for dehydratase activity" evidence="5">
    <location>
        <position position="1107"/>
    </location>
</feature>
<dbReference type="InterPro" id="IPR018201">
    <property type="entry name" value="Ketoacyl_synth_AS"/>
</dbReference>
<feature type="region of interest" description="C-terminal hotdog fold" evidence="5">
    <location>
        <begin position="1046"/>
        <end position="1189"/>
    </location>
</feature>
<feature type="region of interest" description="Disordered" evidence="6">
    <location>
        <begin position="2046"/>
        <end position="2102"/>
    </location>
</feature>
<name>A0A1I0TYI6_9RHOB</name>
<dbReference type="GO" id="GO:0004315">
    <property type="term" value="F:3-oxoacyl-[acyl-carrier-protein] synthase activity"/>
    <property type="evidence" value="ECO:0007669"/>
    <property type="project" value="InterPro"/>
</dbReference>
<evidence type="ECO:0000256" key="6">
    <source>
        <dbReference type="SAM" id="MobiDB-lite"/>
    </source>
</evidence>
<dbReference type="RefSeq" id="WP_081967548.1">
    <property type="nucleotide sequence ID" value="NZ_FOJO01000016.1"/>
</dbReference>
<dbReference type="InterPro" id="IPR014031">
    <property type="entry name" value="Ketoacyl_synth_C"/>
</dbReference>
<feature type="region of interest" description="N-terminal hotdog fold" evidence="5">
    <location>
        <begin position="904"/>
        <end position="1032"/>
    </location>
</feature>
<dbReference type="SUPFAM" id="SSF47336">
    <property type="entry name" value="ACP-like"/>
    <property type="match status" value="1"/>
</dbReference>
<feature type="active site" description="Proton acceptor; for dehydratase activity" evidence="5">
    <location>
        <position position="942"/>
    </location>
</feature>
<proteinExistence type="predicted"/>
<dbReference type="Pfam" id="PF00550">
    <property type="entry name" value="PP-binding"/>
    <property type="match status" value="1"/>
</dbReference>
<dbReference type="Pfam" id="PF02801">
    <property type="entry name" value="Ketoacyl-synt_C"/>
    <property type="match status" value="1"/>
</dbReference>
<evidence type="ECO:0000259" key="8">
    <source>
        <dbReference type="PROSITE" id="PS52004"/>
    </source>
</evidence>
<protein>
    <submittedName>
        <fullName evidence="10">Phosphopantetheine attachment site</fullName>
    </submittedName>
</protein>
<dbReference type="InterPro" id="IPR016039">
    <property type="entry name" value="Thiolase-like"/>
</dbReference>
<dbReference type="InterPro" id="IPR016035">
    <property type="entry name" value="Acyl_Trfase/lysoPLipase"/>
</dbReference>
<dbReference type="InterPro" id="IPR049900">
    <property type="entry name" value="PKS_mFAS_DH"/>
</dbReference>
<feature type="compositionally biased region" description="Polar residues" evidence="6">
    <location>
        <begin position="2091"/>
        <end position="2102"/>
    </location>
</feature>
<dbReference type="InterPro" id="IPR014043">
    <property type="entry name" value="Acyl_transferase_dom"/>
</dbReference>
<dbReference type="Pfam" id="PF14765">
    <property type="entry name" value="PS-DH"/>
    <property type="match status" value="1"/>
</dbReference>
<dbReference type="EMBL" id="FOJO01000016">
    <property type="protein sequence ID" value="SFA56842.1"/>
    <property type="molecule type" value="Genomic_DNA"/>
</dbReference>
<evidence type="ECO:0000256" key="5">
    <source>
        <dbReference type="PROSITE-ProRule" id="PRU01363"/>
    </source>
</evidence>
<dbReference type="InterPro" id="IPR009081">
    <property type="entry name" value="PP-bd_ACP"/>
</dbReference>
<dbReference type="Pfam" id="PF08659">
    <property type="entry name" value="KR"/>
    <property type="match status" value="1"/>
</dbReference>
<dbReference type="InterPro" id="IPR020806">
    <property type="entry name" value="PKS_PP-bd"/>
</dbReference>
<dbReference type="CDD" id="cd00833">
    <property type="entry name" value="PKS"/>
    <property type="match status" value="1"/>
</dbReference>
<keyword evidence="1" id="KW-0596">Phosphopantetheine</keyword>
<dbReference type="GO" id="GO:0004312">
    <property type="term" value="F:fatty acid synthase activity"/>
    <property type="evidence" value="ECO:0007669"/>
    <property type="project" value="TreeGrafter"/>
</dbReference>
<dbReference type="Gene3D" id="3.40.366.10">
    <property type="entry name" value="Malonyl-Coenzyme A Acyl Carrier Protein, domain 2"/>
    <property type="match status" value="1"/>
</dbReference>
<dbReference type="FunFam" id="3.40.366.10:FF:000002">
    <property type="entry name" value="Probable polyketide synthase 2"/>
    <property type="match status" value="1"/>
</dbReference>
<evidence type="ECO:0000256" key="4">
    <source>
        <dbReference type="ARBA" id="ARBA00054155"/>
    </source>
</evidence>
<dbReference type="FunFam" id="3.40.47.10:FF:000019">
    <property type="entry name" value="Polyketide synthase type I"/>
    <property type="match status" value="1"/>
</dbReference>
<dbReference type="Gene3D" id="3.40.50.720">
    <property type="entry name" value="NAD(P)-binding Rossmann-like Domain"/>
    <property type="match status" value="2"/>
</dbReference>
<evidence type="ECO:0000259" key="9">
    <source>
        <dbReference type="PROSITE" id="PS52019"/>
    </source>
</evidence>
<dbReference type="GO" id="GO:0006633">
    <property type="term" value="P:fatty acid biosynthetic process"/>
    <property type="evidence" value="ECO:0007669"/>
    <property type="project" value="InterPro"/>
</dbReference>
<dbReference type="InterPro" id="IPR050091">
    <property type="entry name" value="PKS_NRPS_Biosynth_Enz"/>
</dbReference>
<feature type="domain" description="Carrier" evidence="7">
    <location>
        <begin position="1965"/>
        <end position="2042"/>
    </location>
</feature>
<evidence type="ECO:0000313" key="10">
    <source>
        <dbReference type="EMBL" id="SFA56842.1"/>
    </source>
</evidence>
<dbReference type="PANTHER" id="PTHR43775:SF37">
    <property type="entry name" value="SI:DKEY-61P9.11"/>
    <property type="match status" value="1"/>
</dbReference>
<accession>A0A1I0TYI6</accession>
<dbReference type="Gene3D" id="3.30.70.3290">
    <property type="match status" value="1"/>
</dbReference>
<dbReference type="Gene3D" id="3.10.129.110">
    <property type="entry name" value="Polyketide synthase dehydratase"/>
    <property type="match status" value="1"/>
</dbReference>
<gene>
    <name evidence="10" type="ORF">SAMN04487972_11612</name>
</gene>
<dbReference type="Pfam" id="PF22621">
    <property type="entry name" value="CurL-like_PKS_C"/>
    <property type="match status" value="1"/>
</dbReference>
<dbReference type="SUPFAM" id="SSF51735">
    <property type="entry name" value="NAD(P)-binding Rossmann-fold domains"/>
    <property type="match status" value="2"/>
</dbReference>
<dbReference type="Pfam" id="PF00109">
    <property type="entry name" value="ketoacyl-synt"/>
    <property type="match status" value="1"/>
</dbReference>
<dbReference type="InterPro" id="IPR049551">
    <property type="entry name" value="PKS_DH_C"/>
</dbReference>
<feature type="domain" description="Ketosynthase family 3 (KS3)" evidence="8">
    <location>
        <begin position="14"/>
        <end position="445"/>
    </location>
</feature>
<dbReference type="Pfam" id="PF21089">
    <property type="entry name" value="PKS_DH_N"/>
    <property type="match status" value="1"/>
</dbReference>
<dbReference type="PROSITE" id="PS52019">
    <property type="entry name" value="PKS_MFAS_DH"/>
    <property type="match status" value="1"/>
</dbReference>
<dbReference type="PANTHER" id="PTHR43775">
    <property type="entry name" value="FATTY ACID SYNTHASE"/>
    <property type="match status" value="1"/>
</dbReference>
<dbReference type="InterPro" id="IPR011032">
    <property type="entry name" value="GroES-like_sf"/>
</dbReference>
<dbReference type="InterPro" id="IPR001227">
    <property type="entry name" value="Ac_transferase_dom_sf"/>
</dbReference>
<dbReference type="SUPFAM" id="SSF53901">
    <property type="entry name" value="Thiolase-like"/>
    <property type="match status" value="1"/>
</dbReference>
<dbReference type="CDD" id="cd08955">
    <property type="entry name" value="KR_2_FAS_SDR_x"/>
    <property type="match status" value="1"/>
</dbReference>
<dbReference type="InterPro" id="IPR016036">
    <property type="entry name" value="Malonyl_transacylase_ACP-bd"/>
</dbReference>
<keyword evidence="3" id="KW-0808">Transferase</keyword>
<dbReference type="InterPro" id="IPR049552">
    <property type="entry name" value="PKS_DH_N"/>
</dbReference>
<feature type="domain" description="PKS/mFAS DH" evidence="9">
    <location>
        <begin position="904"/>
        <end position="1189"/>
    </location>
</feature>
<sequence>MYQSTKVPVAANDREPLAIVGMACRLPGAVLGLDDFWALMAEGRDGVIEIPSDRLDLEKFYDARADAPGKFFVRQAGFLQQPLDTFDAEYFGISPREAAYLDPQQRLLMEVAYEAIENAGIPIERITGTNAGVFIGGFMIDGMLTQFSPLGRTNIGPHTAVSSTLTILSNRLSYLLDLHGPSFTLDTACSSSLVAMHQACQAVRHGECDLALVGGVNVIFRPETLIAMCKGGFLARDGRSKSFDARADGYGRGEGAGVVVIKRLSQAQADGDRIHAIIRGSGVNQDGRTDGITVPNGVSQAELVKAVCARNDIDPASVTYVEAHGTGTAIGDPIELSALGAVFGKARTEDQDACLVGSVKANIGHLEAAAGIAAVIKTALCLQRGQIPPVANLQDINPALELDSWNLALPRTLTELPLTPQGNPGWAAINSFGYGGTNASLIMEPAPPSGKKRAVSEGAASNLLLLSARTVDALRALARAYIERIHGLEDQEFGDLCYSSAVRRSSYEYRLAIVADNADEARLALRDYLEGRANADLIEGYAEHHAIEPVYVFTGMGPQWWAMGRELLDREPLFREFAERVDEIFTPLSGWSILDEMRKPEDESRVSRTEIAQPANFVIQAGLVRLLEALGVRPAAMLGHSVGEVSAAYAAGVLTLEEAVQVSHLRSKLQATTAGSGAMLAVGLSADKVAPYLDGYQALVSIGAVNGPATITLAGDETALGEIAERLSDDGIFNRALQVETAYHSPIMDPLLDPLEQGLNGLSPQPAKIPVYSTVTGLPVEADDFGAAYWRRNVRDCVRFADTIDEIINDGHECFLEIGPHPVLGNALRECLLAANIGGVLASTLRRQQPEVRSILRGIAALHVAGCAIDWEIFHSRHDRAFVDLPSYPWQRRTYWSESPAAREDRLGTPKQGGLLGLQMEMPDPAWAASINRNRYSYILDHCVEDSVVLPGAAYCEIGLELAQTATGTGQVRLTDLTFSQALLIDDDDDVELLTRFDPQTRNFSIYSALSSDRGNWTRHAEGRVSLLNPVPGAIVDLAKLGGELSQTVSAADHYAAMAARGLQYGPMFQGVTELRLSADRAQVLAEIRAPKELRLGDEILHPALLDACFQSLIVCLPDDAPPVAFVPVRIDEIVIHQSVGDRFWCHGRLLSYDVQQMTGEISLIAEDGTILAELRGITARALGQAEVGPLPAATVNTLLDRFECEPQSLNDSDALSGGAQSVPILAVMDVEGHGHWLTNRLSSEGHQIQTVEPGEALEKTGPSWTYRADRPEDLAALLADLNEAHIVDLRGLSAGAGDPVGINDTLDALAVIQAIPQDGKRRRLSVVMRHSDEQADIVTPANAGRLGLTRVAANEYADLDIRMIQIDHMQDRAEALMRELLSQSAEDDVVLTGSERLVRRLRPVEASKLADEALACRSSDPLADDEAEVEVIIASKELPPEGETKPVSNVLATVVATGAGVHDLAAGQIVLLRHPGDAPRYLRAPAEAILACPEDTGFSETQSLALLPLTLAIAILRRAGLASGKTLALYAPKHGLLQPLATAARAIGATVALIDPTDPLLAAKSLQQDHPSGVDIVCLGTDDELADTLASMVTPFGTVVRLFANGARPLAEAANRVELKIDPAFLASRADLYLRPALADLTALAAESPIWRMIAELSPAEIELSRYVLEQHDPAARVKAVAASLPAPRIRADGAYLVTGGLGGFGFEIAKWLADKGAGHIVLAGRKGPKTPGAQEMMAELQRRGSGVTALSADIANAQNVSEMFAKIGKLDQPLRGVFHAAGILDDAPVYSLSEDQIVRVMQPKAVGAWHLHQATRNMPIDAFVMISSIAALLGSPGQGAYVAANTFLDSLANHRRKSGLPAISINLGALAEVGMAARHEGVEKHFGRVGVGSLNPAEAIGMLEKIFGWNPVAMAAARMDWALWGGTYAKWAASPRYKHLMPETGQATAAVQNDGFATMSAEERAALVEKVLIDLVSGVLRLPADGIDMNRSLLNMGVDSLMAMELQVGVDRGLGLRVPTLELMKGVSFAALIRNITALFEKAQDSATPSESKAAGPAPKVSAVETAPLDPGELLSRLDGMTPEEIEQTLETYSNLERSA</sequence>